<comment type="caution">
    <text evidence="4">The sequence shown here is derived from an EMBL/GenBank/DDBJ whole genome shotgun (WGS) entry which is preliminary data.</text>
</comment>
<gene>
    <name evidence="4" type="ORF">C4B63_20g43</name>
</gene>
<dbReference type="VEuPathDB" id="TriTrypDB:TcBrA4_0122420"/>
<accession>A0A2V2VHI7</accession>
<keyword evidence="3" id="KW-0732">Signal</keyword>
<feature type="signal peptide" evidence="3">
    <location>
        <begin position="1"/>
        <end position="22"/>
    </location>
</feature>
<feature type="transmembrane region" description="Helical" evidence="2">
    <location>
        <begin position="92"/>
        <end position="116"/>
    </location>
</feature>
<protein>
    <submittedName>
        <fullName evidence="4">Putative Enriched in surface-labeled proteome protein 11</fullName>
    </submittedName>
</protein>
<reference evidence="4 5" key="1">
    <citation type="journal article" date="2018" name="Microb. Genom.">
        <title>Expanding an expanded genome: long-read sequencing of Trypanosoma cruzi.</title>
        <authorList>
            <person name="Berna L."/>
            <person name="Rodriguez M."/>
            <person name="Chiribao M.L."/>
            <person name="Parodi-Talice A."/>
            <person name="Pita S."/>
            <person name="Rijo G."/>
            <person name="Alvarez-Valin F."/>
            <person name="Robello C."/>
        </authorList>
    </citation>
    <scope>NUCLEOTIDE SEQUENCE [LARGE SCALE GENOMIC DNA]</scope>
    <source>
        <strain evidence="4 5">Dm28c</strain>
    </source>
</reference>
<dbReference type="Proteomes" id="UP000246121">
    <property type="component" value="Unassembled WGS sequence"/>
</dbReference>
<proteinExistence type="predicted"/>
<dbReference type="EMBL" id="PRFA01000020">
    <property type="protein sequence ID" value="PWU95850.1"/>
    <property type="molecule type" value="Genomic_DNA"/>
</dbReference>
<feature type="region of interest" description="Disordered" evidence="1">
    <location>
        <begin position="188"/>
        <end position="219"/>
    </location>
</feature>
<dbReference type="VEuPathDB" id="TriTrypDB:TcCLB.506435.134"/>
<keyword evidence="2" id="KW-0812">Transmembrane</keyword>
<dbReference type="OrthoDB" id="272768at2759"/>
<evidence type="ECO:0000256" key="2">
    <source>
        <dbReference type="SAM" id="Phobius"/>
    </source>
</evidence>
<keyword evidence="2" id="KW-1133">Transmembrane helix</keyword>
<dbReference type="VEuPathDB" id="TriTrypDB:TcCL_ESM04570"/>
<dbReference type="AlphaFoldDB" id="A0A2V2VHI7"/>
<dbReference type="VEuPathDB" id="TriTrypDB:ECC02_007113"/>
<keyword evidence="2" id="KW-0472">Membrane</keyword>
<feature type="chain" id="PRO_5030058700" evidence="3">
    <location>
        <begin position="23"/>
        <end position="219"/>
    </location>
</feature>
<dbReference type="VEuPathDB" id="TriTrypDB:TcCLB.506265.114"/>
<dbReference type="VEuPathDB" id="TriTrypDB:BCY84_19044"/>
<evidence type="ECO:0000256" key="3">
    <source>
        <dbReference type="SAM" id="SignalP"/>
    </source>
</evidence>
<evidence type="ECO:0000313" key="5">
    <source>
        <dbReference type="Proteomes" id="UP000246121"/>
    </source>
</evidence>
<dbReference type="VEuPathDB" id="TriTrypDB:TcG_01953"/>
<sequence>MTVWYFLQSALVALFFVKDVSALERCRPIERLKGLNQEILAMSRGGFYAGYEYFCAEDAPRQLHCHCGVDTICKNKTDAWGRNVGVCACCPWWMMVLFAILALVAVVAISTTLYVWCCRGKWWFDGYPPPVKAIMCRRGAATVVPATGPLPPNLFRGYRTSEFVSEPTEQPPSRVSLAARGGEAPRYLYHEHRRHSSPPQNPPHSLQQRLSERNPLSHR</sequence>
<dbReference type="VEuPathDB" id="TriTrypDB:C4B63_20g43"/>
<evidence type="ECO:0000313" key="4">
    <source>
        <dbReference type="EMBL" id="PWU95850.1"/>
    </source>
</evidence>
<dbReference type="VEuPathDB" id="TriTrypDB:C3747_25g162"/>
<organism evidence="4 5">
    <name type="scientific">Trypanosoma cruzi</name>
    <dbReference type="NCBI Taxonomy" id="5693"/>
    <lineage>
        <taxon>Eukaryota</taxon>
        <taxon>Discoba</taxon>
        <taxon>Euglenozoa</taxon>
        <taxon>Kinetoplastea</taxon>
        <taxon>Metakinetoplastina</taxon>
        <taxon>Trypanosomatida</taxon>
        <taxon>Trypanosomatidae</taxon>
        <taxon>Trypanosoma</taxon>
        <taxon>Schizotrypanum</taxon>
    </lineage>
</organism>
<evidence type="ECO:0000256" key="1">
    <source>
        <dbReference type="SAM" id="MobiDB-lite"/>
    </source>
</evidence>
<dbReference type="VEuPathDB" id="TriTrypDB:Tc_MARK_2630"/>
<name>A0A2V2VHI7_TRYCR</name>